<evidence type="ECO:0000313" key="1">
    <source>
        <dbReference type="EMBL" id="QDZ25228.1"/>
    </source>
</evidence>
<dbReference type="AlphaFoldDB" id="A0A5B8MWM1"/>
<gene>
    <name evidence="1" type="ORF">A3770_16p77460</name>
</gene>
<name>A0A5B8MWM1_9CHLO</name>
<keyword evidence="2" id="KW-1185">Reference proteome</keyword>
<dbReference type="PANTHER" id="PTHR46586:SF3">
    <property type="entry name" value="ANKYRIN REPEAT-CONTAINING PROTEIN"/>
    <property type="match status" value="1"/>
</dbReference>
<evidence type="ECO:0000313" key="2">
    <source>
        <dbReference type="Proteomes" id="UP000316726"/>
    </source>
</evidence>
<protein>
    <recommendedName>
        <fullName evidence="3">Ankyrin repeat domain-containing protein</fullName>
    </recommendedName>
</protein>
<evidence type="ECO:0008006" key="3">
    <source>
        <dbReference type="Google" id="ProtNLM"/>
    </source>
</evidence>
<dbReference type="PANTHER" id="PTHR46586">
    <property type="entry name" value="ANKYRIN REPEAT-CONTAINING PROTEIN"/>
    <property type="match status" value="1"/>
</dbReference>
<dbReference type="InterPro" id="IPR036770">
    <property type="entry name" value="Ankyrin_rpt-contain_sf"/>
</dbReference>
<dbReference type="Gene3D" id="1.25.40.20">
    <property type="entry name" value="Ankyrin repeat-containing domain"/>
    <property type="match status" value="1"/>
</dbReference>
<proteinExistence type="predicted"/>
<reference evidence="1 2" key="1">
    <citation type="submission" date="2018-07" db="EMBL/GenBank/DDBJ databases">
        <title>The complete nuclear genome of the prasinophyte Chloropicon primus (CCMP1205).</title>
        <authorList>
            <person name="Pombert J.-F."/>
            <person name="Otis C."/>
            <person name="Turmel M."/>
            <person name="Lemieux C."/>
        </authorList>
    </citation>
    <scope>NUCLEOTIDE SEQUENCE [LARGE SCALE GENOMIC DNA]</scope>
    <source>
        <strain evidence="1 2">CCMP1205</strain>
    </source>
</reference>
<sequence>MHLAAFQGSKKVMKWLVRHGDIRFDTKRWGYGVATVGAAGGGHIDVLEWLRSEGCEFGEGTCRGAARGGHLNVLQWARSQDPPCPWNVWTCHKAAEGGHLDVLQWARSQDPPCPWSRTECISGATFFNQPPARHRLNQC</sequence>
<accession>A0A5B8MWM1</accession>
<dbReference type="EMBL" id="CP031049">
    <property type="protein sequence ID" value="QDZ25228.1"/>
    <property type="molecule type" value="Genomic_DNA"/>
</dbReference>
<dbReference type="OrthoDB" id="10266500at2759"/>
<dbReference type="InterPro" id="IPR052050">
    <property type="entry name" value="SecEffector_AnkRepeat"/>
</dbReference>
<organism evidence="1 2">
    <name type="scientific">Chloropicon primus</name>
    <dbReference type="NCBI Taxonomy" id="1764295"/>
    <lineage>
        <taxon>Eukaryota</taxon>
        <taxon>Viridiplantae</taxon>
        <taxon>Chlorophyta</taxon>
        <taxon>Chloropicophyceae</taxon>
        <taxon>Chloropicales</taxon>
        <taxon>Chloropicaceae</taxon>
        <taxon>Chloropicon</taxon>
    </lineage>
</organism>
<dbReference type="Proteomes" id="UP000316726">
    <property type="component" value="Chromosome 16"/>
</dbReference>
<dbReference type="SUPFAM" id="SSF48403">
    <property type="entry name" value="Ankyrin repeat"/>
    <property type="match status" value="1"/>
</dbReference>